<evidence type="ECO:0000256" key="7">
    <source>
        <dbReference type="ARBA" id="ARBA00023065"/>
    </source>
</evidence>
<keyword evidence="5 10" id="KW-0812">Transmembrane</keyword>
<dbReference type="PANTHER" id="PTHR43298">
    <property type="entry name" value="MULTIDRUG RESISTANCE PROTEIN NORM-RELATED"/>
    <property type="match status" value="1"/>
</dbReference>
<keyword evidence="12" id="KW-1185">Reference proteome</keyword>
<comment type="subcellular location">
    <subcellularLocation>
        <location evidence="1">Cell inner membrane</location>
        <topology evidence="1">Multi-pass membrane protein</topology>
    </subcellularLocation>
</comment>
<dbReference type="Proteomes" id="UP001620597">
    <property type="component" value="Unassembled WGS sequence"/>
</dbReference>
<accession>A0ABW8NHY8</accession>
<dbReference type="InterPro" id="IPR002528">
    <property type="entry name" value="MATE_fam"/>
</dbReference>
<keyword evidence="6 10" id="KW-1133">Transmembrane helix</keyword>
<sequence>MLAERWLGRLLQIEPQRLSRISGIGLPIIGAMLSQSLINLIDAAMVGRLGDAALAAVGVGGYASFMMVSIVMGLAAAVQALIARRIGAGATDKLHEPLMAGLLSAVLLAAPLSLLFIFLAPTLMPALTTNSDVAAIATPYFQWRTAALIAVAMNFVYRGYWSGISETRRYLQILLIMHAVNISLSYVLVFGVGNWQGMGAVGSGIGTAMALVFGSAMYSWLTFTNQRQRLGQIKFPTRQTLLQLIRLAWPNSAQQALFALGISILFWIIGQIGTQEQAIGHILISLQLVLILPAVGMGIAATSLVSHALGAGNHKDAHRWGWEVVRVASFTLALLGLPLWVFPEWILRIFTNETGLVQAGIVPLQITGIFIAFEVTAMVLTQALLGAGASRQVMKINLTMQWCVFLPLAYLVGPVFGFGLIGVWALQGLQRAGLSLIYSMIWQRRQWTHLSV</sequence>
<reference evidence="11 12" key="1">
    <citation type="submission" date="2024-03" db="EMBL/GenBank/DDBJ databases">
        <title>High-quality draft genome sequence of Oceanobacter sp. wDCs-4.</title>
        <authorList>
            <person name="Dong C."/>
        </authorList>
    </citation>
    <scope>NUCLEOTIDE SEQUENCE [LARGE SCALE GENOMIC DNA]</scope>
    <source>
        <strain evidence="12">wDCs-4</strain>
    </source>
</reference>
<keyword evidence="2" id="KW-0813">Transport</keyword>
<keyword evidence="8 10" id="KW-0472">Membrane</keyword>
<dbReference type="InterPro" id="IPR050222">
    <property type="entry name" value="MATE_MdtK"/>
</dbReference>
<evidence type="ECO:0000256" key="1">
    <source>
        <dbReference type="ARBA" id="ARBA00004429"/>
    </source>
</evidence>
<protein>
    <recommendedName>
        <fullName evidence="9">Multidrug-efflux transporter</fullName>
    </recommendedName>
</protein>
<feature type="transmembrane region" description="Helical" evidence="10">
    <location>
        <begin position="198"/>
        <end position="221"/>
    </location>
</feature>
<name>A0ABW8NHY8_9GAMM</name>
<feature type="transmembrane region" description="Helical" evidence="10">
    <location>
        <begin position="256"/>
        <end position="273"/>
    </location>
</feature>
<organism evidence="11 12">
    <name type="scientific">Oceanobacter antarcticus</name>
    <dbReference type="NCBI Taxonomy" id="3133425"/>
    <lineage>
        <taxon>Bacteria</taxon>
        <taxon>Pseudomonadati</taxon>
        <taxon>Pseudomonadota</taxon>
        <taxon>Gammaproteobacteria</taxon>
        <taxon>Oceanospirillales</taxon>
        <taxon>Oceanospirillaceae</taxon>
        <taxon>Oceanobacter</taxon>
    </lineage>
</organism>
<keyword evidence="3" id="KW-0050">Antiport</keyword>
<proteinExistence type="predicted"/>
<feature type="transmembrane region" description="Helical" evidence="10">
    <location>
        <begin position="140"/>
        <end position="161"/>
    </location>
</feature>
<dbReference type="InterPro" id="IPR048279">
    <property type="entry name" value="MdtK-like"/>
</dbReference>
<feature type="transmembrane region" description="Helical" evidence="10">
    <location>
        <begin position="279"/>
        <end position="304"/>
    </location>
</feature>
<evidence type="ECO:0000256" key="4">
    <source>
        <dbReference type="ARBA" id="ARBA00022475"/>
    </source>
</evidence>
<evidence type="ECO:0000256" key="9">
    <source>
        <dbReference type="ARBA" id="ARBA00031636"/>
    </source>
</evidence>
<feature type="transmembrane region" description="Helical" evidence="10">
    <location>
        <begin position="98"/>
        <end position="120"/>
    </location>
</feature>
<dbReference type="NCBIfam" id="TIGR00797">
    <property type="entry name" value="matE"/>
    <property type="match status" value="1"/>
</dbReference>
<feature type="transmembrane region" description="Helical" evidence="10">
    <location>
        <begin position="362"/>
        <end position="381"/>
    </location>
</feature>
<comment type="caution">
    <text evidence="11">The sequence shown here is derived from an EMBL/GenBank/DDBJ whole genome shotgun (WGS) entry which is preliminary data.</text>
</comment>
<keyword evidence="7" id="KW-0406">Ion transport</keyword>
<evidence type="ECO:0000256" key="2">
    <source>
        <dbReference type="ARBA" id="ARBA00022448"/>
    </source>
</evidence>
<feature type="transmembrane region" description="Helical" evidence="10">
    <location>
        <begin position="173"/>
        <end position="192"/>
    </location>
</feature>
<dbReference type="EMBL" id="JBBKTX010000009">
    <property type="protein sequence ID" value="MFK4752481.1"/>
    <property type="molecule type" value="Genomic_DNA"/>
</dbReference>
<dbReference type="RefSeq" id="WP_416205743.1">
    <property type="nucleotide sequence ID" value="NZ_JBBKTX010000009.1"/>
</dbReference>
<dbReference type="CDD" id="cd13133">
    <property type="entry name" value="MATE_like_7"/>
    <property type="match status" value="1"/>
</dbReference>
<dbReference type="PANTHER" id="PTHR43298:SF2">
    <property type="entry name" value="FMN_FAD EXPORTER YEEO-RELATED"/>
    <property type="match status" value="1"/>
</dbReference>
<evidence type="ECO:0000256" key="5">
    <source>
        <dbReference type="ARBA" id="ARBA00022692"/>
    </source>
</evidence>
<dbReference type="Pfam" id="PF01554">
    <property type="entry name" value="MatE"/>
    <property type="match status" value="2"/>
</dbReference>
<feature type="transmembrane region" description="Helical" evidence="10">
    <location>
        <begin position="21"/>
        <end position="41"/>
    </location>
</feature>
<evidence type="ECO:0000256" key="10">
    <source>
        <dbReference type="SAM" id="Phobius"/>
    </source>
</evidence>
<evidence type="ECO:0000313" key="11">
    <source>
        <dbReference type="EMBL" id="MFK4752481.1"/>
    </source>
</evidence>
<feature type="transmembrane region" description="Helical" evidence="10">
    <location>
        <begin position="402"/>
        <end position="426"/>
    </location>
</feature>
<dbReference type="PIRSF" id="PIRSF006603">
    <property type="entry name" value="DinF"/>
    <property type="match status" value="1"/>
</dbReference>
<evidence type="ECO:0000256" key="3">
    <source>
        <dbReference type="ARBA" id="ARBA00022449"/>
    </source>
</evidence>
<gene>
    <name evidence="11" type="ORF">WG929_08690</name>
</gene>
<feature type="transmembrane region" description="Helical" evidence="10">
    <location>
        <begin position="53"/>
        <end position="78"/>
    </location>
</feature>
<evidence type="ECO:0000313" key="12">
    <source>
        <dbReference type="Proteomes" id="UP001620597"/>
    </source>
</evidence>
<keyword evidence="4" id="KW-1003">Cell membrane</keyword>
<feature type="transmembrane region" description="Helical" evidence="10">
    <location>
        <begin position="324"/>
        <end position="342"/>
    </location>
</feature>
<evidence type="ECO:0000256" key="6">
    <source>
        <dbReference type="ARBA" id="ARBA00022989"/>
    </source>
</evidence>
<evidence type="ECO:0000256" key="8">
    <source>
        <dbReference type="ARBA" id="ARBA00023136"/>
    </source>
</evidence>